<proteinExistence type="predicted"/>
<dbReference type="InterPro" id="IPR001789">
    <property type="entry name" value="Sig_transdc_resp-reg_receiver"/>
</dbReference>
<dbReference type="eggNOG" id="COG0784">
    <property type="taxonomic scope" value="Bacteria"/>
</dbReference>
<evidence type="ECO:0000256" key="2">
    <source>
        <dbReference type="PROSITE-ProRule" id="PRU00169"/>
    </source>
</evidence>
<gene>
    <name evidence="4" type="ordered locus">Bind_0708</name>
</gene>
<dbReference type="Pfam" id="PF00072">
    <property type="entry name" value="Response_reg"/>
    <property type="match status" value="1"/>
</dbReference>
<dbReference type="KEGG" id="bid:Bind_0708"/>
<dbReference type="GO" id="GO:0000160">
    <property type="term" value="P:phosphorelay signal transduction system"/>
    <property type="evidence" value="ECO:0007669"/>
    <property type="project" value="InterPro"/>
</dbReference>
<feature type="domain" description="Response regulatory" evidence="3">
    <location>
        <begin position="10"/>
        <end position="120"/>
    </location>
</feature>
<dbReference type="Proteomes" id="UP000001695">
    <property type="component" value="Chromosome"/>
</dbReference>
<dbReference type="AlphaFoldDB" id="B2IGH6"/>
<evidence type="ECO:0000313" key="5">
    <source>
        <dbReference type="Proteomes" id="UP000001695"/>
    </source>
</evidence>
<dbReference type="PANTHER" id="PTHR44591:SF24">
    <property type="entry name" value="PROTEIN-GLUTAMATE METHYLESTERASE_PROTEIN-GLUTAMINE GLUTAMINASE 1"/>
    <property type="match status" value="1"/>
</dbReference>
<dbReference type="STRING" id="395963.Bind_0708"/>
<dbReference type="RefSeq" id="WP_012383715.1">
    <property type="nucleotide sequence ID" value="NC_010581.1"/>
</dbReference>
<accession>B2IGH6</accession>
<dbReference type="EMBL" id="CP001016">
    <property type="protein sequence ID" value="ACB94358.1"/>
    <property type="molecule type" value="Genomic_DNA"/>
</dbReference>
<protein>
    <submittedName>
        <fullName evidence="4">Response regulator receiver protein</fullName>
    </submittedName>
</protein>
<keyword evidence="1 2" id="KW-0597">Phosphoprotein</keyword>
<reference evidence="5" key="1">
    <citation type="submission" date="2008-03" db="EMBL/GenBank/DDBJ databases">
        <title>Complete sequence of chromosome of Beijerinckia indica subsp. indica ATCC 9039.</title>
        <authorList>
            <consortium name="US DOE Joint Genome Institute"/>
            <person name="Copeland A."/>
            <person name="Lucas S."/>
            <person name="Lapidus A."/>
            <person name="Glavina del Rio T."/>
            <person name="Dalin E."/>
            <person name="Tice H."/>
            <person name="Bruce D."/>
            <person name="Goodwin L."/>
            <person name="Pitluck S."/>
            <person name="LaButti K."/>
            <person name="Schmutz J."/>
            <person name="Larimer F."/>
            <person name="Land M."/>
            <person name="Hauser L."/>
            <person name="Kyrpides N."/>
            <person name="Mikhailova N."/>
            <person name="Dunfield P.F."/>
            <person name="Dedysh S.N."/>
            <person name="Liesack W."/>
            <person name="Saw J.H."/>
            <person name="Alam M."/>
            <person name="Chen Y."/>
            <person name="Murrell J.C."/>
            <person name="Richardson P."/>
        </authorList>
    </citation>
    <scope>NUCLEOTIDE SEQUENCE [LARGE SCALE GENOMIC DNA]</scope>
    <source>
        <strain evidence="5">ATCC 9039 / DSM 1715 / NCIMB 8712</strain>
    </source>
</reference>
<dbReference type="HOGENOM" id="CLU_000445_69_11_5"/>
<keyword evidence="5" id="KW-1185">Reference proteome</keyword>
<sequence length="123" mass="13575">MIVSKLTGRRVLVVEDEILIAVMIEEVLLDLGCIVVGPIGKLEAAMQLARDEALDMAILDVSIRGGYVYPVAERLLARDIPIILASGYGGWALPENLRDQPRLTKPFTTQELESQIRACCRQV</sequence>
<dbReference type="PROSITE" id="PS50110">
    <property type="entry name" value="RESPONSE_REGULATORY"/>
    <property type="match status" value="1"/>
</dbReference>
<name>B2IGH6_BEII9</name>
<dbReference type="InterPro" id="IPR011006">
    <property type="entry name" value="CheY-like_superfamily"/>
</dbReference>
<feature type="modified residue" description="4-aspartylphosphate" evidence="2">
    <location>
        <position position="60"/>
    </location>
</feature>
<dbReference type="InterPro" id="IPR050595">
    <property type="entry name" value="Bact_response_regulator"/>
</dbReference>
<dbReference type="SMART" id="SM00448">
    <property type="entry name" value="REC"/>
    <property type="match status" value="1"/>
</dbReference>
<reference evidence="4 5" key="2">
    <citation type="journal article" date="2010" name="J. Bacteriol.">
        <title>Complete genome sequence of Beijerinckia indica subsp. indica.</title>
        <authorList>
            <person name="Tamas I."/>
            <person name="Dedysh S.N."/>
            <person name="Liesack W."/>
            <person name="Stott M.B."/>
            <person name="Alam M."/>
            <person name="Murrell J.C."/>
            <person name="Dunfield P.F."/>
        </authorList>
    </citation>
    <scope>NUCLEOTIDE SEQUENCE [LARGE SCALE GENOMIC DNA]</scope>
    <source>
        <strain evidence="5">ATCC 9039 / DSM 1715 / NCIMB 8712</strain>
    </source>
</reference>
<evidence type="ECO:0000313" key="4">
    <source>
        <dbReference type="EMBL" id="ACB94358.1"/>
    </source>
</evidence>
<evidence type="ECO:0000256" key="1">
    <source>
        <dbReference type="ARBA" id="ARBA00022553"/>
    </source>
</evidence>
<dbReference type="PANTHER" id="PTHR44591">
    <property type="entry name" value="STRESS RESPONSE REGULATOR PROTEIN 1"/>
    <property type="match status" value="1"/>
</dbReference>
<dbReference type="SUPFAM" id="SSF52172">
    <property type="entry name" value="CheY-like"/>
    <property type="match status" value="1"/>
</dbReference>
<dbReference type="Gene3D" id="3.40.50.2300">
    <property type="match status" value="1"/>
</dbReference>
<dbReference type="OrthoDB" id="582170at2"/>
<organism evidence="4 5">
    <name type="scientific">Beijerinckia indica subsp. indica (strain ATCC 9039 / DSM 1715 / NCIMB 8712)</name>
    <dbReference type="NCBI Taxonomy" id="395963"/>
    <lineage>
        <taxon>Bacteria</taxon>
        <taxon>Pseudomonadati</taxon>
        <taxon>Pseudomonadota</taxon>
        <taxon>Alphaproteobacteria</taxon>
        <taxon>Hyphomicrobiales</taxon>
        <taxon>Beijerinckiaceae</taxon>
        <taxon>Beijerinckia</taxon>
    </lineage>
</organism>
<evidence type="ECO:0000259" key="3">
    <source>
        <dbReference type="PROSITE" id="PS50110"/>
    </source>
</evidence>